<dbReference type="AlphaFoldDB" id="H0HZ71"/>
<sequence>MKTAMLTVAVMLAMPAFAFAHDKCYDDAKDQPALNACADAAFKKSDKKLNELYKQIETRLNDDADTTKLLVQAQRDWIKFRDAECAFQTTGAAGGSMMPMLVAQCMDSLTQSRVKDFEGYLKCEDGDMSCPVPAAAVSAAAPAAPVPAAAHGDMGFDVNVTLSKEAAAKLAAEKEGIAAFADYYGDPKPNAEKHANEIGQISVSPEEEWVKISGSGGQAHISGKKVDMQTLKWVEGDVKVNLNVASARKSSSDNLLGCDFIDGPLSKVQKQPVTLHCALIEENYDTELKP</sequence>
<dbReference type="Pfam" id="PF07007">
    <property type="entry name" value="LprI"/>
    <property type="match status" value="1"/>
</dbReference>
<dbReference type="Proteomes" id="UP000003250">
    <property type="component" value="Unassembled WGS sequence"/>
</dbReference>
<proteinExistence type="predicted"/>
<keyword evidence="4" id="KW-1185">Reference proteome</keyword>
<dbReference type="InterPro" id="IPR009739">
    <property type="entry name" value="LprI-like_N"/>
</dbReference>
<protein>
    <recommendedName>
        <fullName evidence="2">Lysozyme inhibitor LprI-like N-terminal domain-containing protein</fullName>
    </recommendedName>
</protein>
<dbReference type="PATRIC" id="fig|1107882.3.peg.5326"/>
<reference evidence="3 4" key="1">
    <citation type="journal article" date="2012" name="J. Bacteriol.">
        <title>Draft Genome Sequence of Mesorhizobium alhagi CCNWXJ12-2T, a Novel Salt-Resistant Species Isolated from the Desert of Northwestern China.</title>
        <authorList>
            <person name="Zhou M."/>
            <person name="Chen W."/>
            <person name="Chen H."/>
            <person name="Wei G."/>
        </authorList>
    </citation>
    <scope>NUCLEOTIDE SEQUENCE [LARGE SCALE GENOMIC DNA]</scope>
    <source>
        <strain evidence="3 4">CCNWXJ12-2</strain>
    </source>
</reference>
<feature type="domain" description="Lysozyme inhibitor LprI-like N-terminal" evidence="2">
    <location>
        <begin position="26"/>
        <end position="116"/>
    </location>
</feature>
<feature type="signal peptide" evidence="1">
    <location>
        <begin position="1"/>
        <end position="20"/>
    </location>
</feature>
<dbReference type="EMBL" id="AHAM01000244">
    <property type="protein sequence ID" value="EHK53954.1"/>
    <property type="molecule type" value="Genomic_DNA"/>
</dbReference>
<dbReference type="PANTHER" id="PTHR39176">
    <property type="entry name" value="PERIPLASMIC PROTEIN-RELATED"/>
    <property type="match status" value="1"/>
</dbReference>
<dbReference type="Gene3D" id="1.20.1270.180">
    <property type="match status" value="1"/>
</dbReference>
<organism evidence="3 4">
    <name type="scientific">Mesorhizobium alhagi CCNWXJ12-2</name>
    <dbReference type="NCBI Taxonomy" id="1107882"/>
    <lineage>
        <taxon>Bacteria</taxon>
        <taxon>Pseudomonadati</taxon>
        <taxon>Pseudomonadota</taxon>
        <taxon>Alphaproteobacteria</taxon>
        <taxon>Hyphomicrobiales</taxon>
        <taxon>Phyllobacteriaceae</taxon>
        <taxon>Allomesorhizobium</taxon>
    </lineage>
</organism>
<evidence type="ECO:0000259" key="2">
    <source>
        <dbReference type="Pfam" id="PF07007"/>
    </source>
</evidence>
<dbReference type="RefSeq" id="WP_008839078.1">
    <property type="nucleotide sequence ID" value="NZ_AHAM01000244.1"/>
</dbReference>
<feature type="chain" id="PRO_5003534860" description="Lysozyme inhibitor LprI-like N-terminal domain-containing protein" evidence="1">
    <location>
        <begin position="21"/>
        <end position="290"/>
    </location>
</feature>
<evidence type="ECO:0000313" key="3">
    <source>
        <dbReference type="EMBL" id="EHK53954.1"/>
    </source>
</evidence>
<evidence type="ECO:0000256" key="1">
    <source>
        <dbReference type="SAM" id="SignalP"/>
    </source>
</evidence>
<keyword evidence="1" id="KW-0732">Signal</keyword>
<dbReference type="PANTHER" id="PTHR39176:SF1">
    <property type="entry name" value="PERIPLASMIC PROTEIN"/>
    <property type="match status" value="1"/>
</dbReference>
<gene>
    <name evidence="3" type="ORF">MAXJ12_27538</name>
</gene>
<name>H0HZ71_9HYPH</name>
<evidence type="ECO:0000313" key="4">
    <source>
        <dbReference type="Proteomes" id="UP000003250"/>
    </source>
</evidence>
<accession>H0HZ71</accession>